<dbReference type="EMBL" id="AGNL01025108">
    <property type="protein sequence ID" value="EJK58477.1"/>
    <property type="molecule type" value="Genomic_DNA"/>
</dbReference>
<name>K0SJ07_THAOC</name>
<sequence length="1288" mass="143312">MDPQSPPSTDDVKARLVDLQSCIRDQSGDGSALYIRLGCGKGSEDDHDDVCITKLIDVDLFAMFGSKWAGKFASTKELGPGFHRDKRGPRHFVTAKSSYETMSIGAAGPGARFLSKENDSELIETIRSCITEKATERAAQRKRQTDPPSPVKQGSAVTPSKPPATKKTRMDGQGEGEGEESKKSDTSRNINFDSFAGKTQLLKEAVVEANNASGGITSLEVSIEVSSAQDGEQQDQQQQHTTQDDNEEVVNQTSSTEFDQLSSEQLDRREAELILKALIEVSDKLASTQAGLQRPDVLEQSYACSIIKKCERSVGGVIELKRTDSMGRVYTERYMRLPAIQKRNFSDDAATDQFVYRARERVLAALHHSFDVTLSEQKDLAILVIRQIAKTLDLQVYDLDSVELTIEDVVSLREKVGLGTNELDRLSSALKALIPSLDIFPSQLKRKLAEFDREGNLEIGVQKVPLACGDNQTKLVPFIHLQDAHKLVELMAEASHYDGSYEQSEEFMTDKYSNKLVCTYNTDKGGGDITTSTRLVNRKGGNSNEYTKPIACISGKPDESYGNLIQTVYSDKFPIRGFLQGLVDDRYFMLTVAIGNQYQCLMFEPRSPDVEPMTNRFIGVVVMDGTLNDTDVIFFKDNRKVREVPSFGMSVSTEAIQLKFVVNEAKRIVGVQIRVGGVDKLCLRFKNDSLFLGTKSVSEVKAATEQVVGFPVHDGKQQVIVAGITSNSVINPCPNCTLRKLQKWLKTRDLPARFRRLAIRLGLFIGPSSNPANFTGQGVAGPGGTIFPDDTEAHPDPILRTGRFDTLECAERWLATTANGTRHLTGVVAEEAKEACVSVSRKPGLREWPQKRNGDPLHIGQGIGNKANEYMRNGIRAVEEGSDFMKSLKEAMSEIGELLGGKLSFASKSDNTLAGEHAKSIGFQKRVRLLEQKIAQLHKRREELNNDGQSLGLDRSQTPLPLNGDEAAEAEAAAERAAEAAQKIIDTQIEQLRARANAVLVELEEHAEASSYGHFVQLQLGLVTLHDALDKFLKDSSKRERGKLEYVFNQSIQVFGGTYGDQHGGFNLTNGRILRELENFDKIATACRAAYPAGHSLHEVVQEMFDRYELFAKNFFNVAKLMKSQRKIDSEEFDGKLLDMILAYDAAFPDESYITKLHFLVYHIPDFVEEYGALGRLSAESHESIHTMLDNIKDSVKHMTDTQKMYEHMFARINANLKPKVQNSLRKIEVKWTGKPRGKYNTHRATKLQDRVKYEKQVFAGEVTVDGDKYLKLKEGGVIPEKYLDVFL</sequence>
<feature type="compositionally biased region" description="Low complexity" evidence="1">
    <location>
        <begin position="229"/>
        <end position="241"/>
    </location>
</feature>
<comment type="caution">
    <text evidence="2">The sequence shown here is derived from an EMBL/GenBank/DDBJ whole genome shotgun (WGS) entry which is preliminary data.</text>
</comment>
<accession>K0SJ07</accession>
<dbReference type="Proteomes" id="UP000266841">
    <property type="component" value="Unassembled WGS sequence"/>
</dbReference>
<protein>
    <submittedName>
        <fullName evidence="2">Uncharacterized protein</fullName>
    </submittedName>
</protein>
<keyword evidence="3" id="KW-1185">Reference proteome</keyword>
<reference evidence="2 3" key="1">
    <citation type="journal article" date="2012" name="Genome Biol.">
        <title>Genome and low-iron response of an oceanic diatom adapted to chronic iron limitation.</title>
        <authorList>
            <person name="Lommer M."/>
            <person name="Specht M."/>
            <person name="Roy A.S."/>
            <person name="Kraemer L."/>
            <person name="Andreson R."/>
            <person name="Gutowska M.A."/>
            <person name="Wolf J."/>
            <person name="Bergner S.V."/>
            <person name="Schilhabel M.B."/>
            <person name="Klostermeier U.C."/>
            <person name="Beiko R.G."/>
            <person name="Rosenstiel P."/>
            <person name="Hippler M."/>
            <person name="Laroche J."/>
        </authorList>
    </citation>
    <scope>NUCLEOTIDE SEQUENCE [LARGE SCALE GENOMIC DNA]</scope>
    <source>
        <strain evidence="2 3">CCMP1005</strain>
    </source>
</reference>
<gene>
    <name evidence="2" type="ORF">THAOC_21391</name>
</gene>
<feature type="compositionally biased region" description="Polar residues" evidence="1">
    <location>
        <begin position="249"/>
        <end position="264"/>
    </location>
</feature>
<evidence type="ECO:0000313" key="2">
    <source>
        <dbReference type="EMBL" id="EJK58477.1"/>
    </source>
</evidence>
<feature type="region of interest" description="Disordered" evidence="1">
    <location>
        <begin position="774"/>
        <end position="798"/>
    </location>
</feature>
<feature type="region of interest" description="Disordered" evidence="1">
    <location>
        <begin position="225"/>
        <end position="264"/>
    </location>
</feature>
<feature type="compositionally biased region" description="Basic and acidic residues" evidence="1">
    <location>
        <begin position="134"/>
        <end position="145"/>
    </location>
</feature>
<evidence type="ECO:0000313" key="3">
    <source>
        <dbReference type="Proteomes" id="UP000266841"/>
    </source>
</evidence>
<proteinExistence type="predicted"/>
<feature type="region of interest" description="Disordered" evidence="1">
    <location>
        <begin position="134"/>
        <end position="191"/>
    </location>
</feature>
<feature type="region of interest" description="Disordered" evidence="1">
    <location>
        <begin position="942"/>
        <end position="962"/>
    </location>
</feature>
<organism evidence="2 3">
    <name type="scientific">Thalassiosira oceanica</name>
    <name type="common">Marine diatom</name>
    <dbReference type="NCBI Taxonomy" id="159749"/>
    <lineage>
        <taxon>Eukaryota</taxon>
        <taxon>Sar</taxon>
        <taxon>Stramenopiles</taxon>
        <taxon>Ochrophyta</taxon>
        <taxon>Bacillariophyta</taxon>
        <taxon>Coscinodiscophyceae</taxon>
        <taxon>Thalassiosirophycidae</taxon>
        <taxon>Thalassiosirales</taxon>
        <taxon>Thalassiosiraceae</taxon>
        <taxon>Thalassiosira</taxon>
    </lineage>
</organism>
<evidence type="ECO:0000256" key="1">
    <source>
        <dbReference type="SAM" id="MobiDB-lite"/>
    </source>
</evidence>